<evidence type="ECO:0000313" key="12">
    <source>
        <dbReference type="EnsemblPlants" id="ONIVA03G05590.1"/>
    </source>
</evidence>
<dbReference type="HOGENOM" id="CLU_007265_3_5_1"/>
<dbReference type="EnsemblPlants" id="ONIVA03G05590.1">
    <property type="protein sequence ID" value="ONIVA03G05590.1"/>
    <property type="gene ID" value="ONIVA03G05590"/>
</dbReference>
<evidence type="ECO:0000256" key="3">
    <source>
        <dbReference type="ARBA" id="ARBA00007249"/>
    </source>
</evidence>
<comment type="function">
    <text evidence="1">This protein promotes the GTP-dependent binding of aminoacyl-tRNA to the A-site of ribosomes during protein biosynthesis.</text>
</comment>
<keyword evidence="13" id="KW-1185">Reference proteome</keyword>
<dbReference type="GO" id="GO:0005525">
    <property type="term" value="F:GTP binding"/>
    <property type="evidence" value="ECO:0007669"/>
    <property type="project" value="UniProtKB-KW"/>
</dbReference>
<comment type="subcellular location">
    <subcellularLocation>
        <location evidence="2">Cytoplasm</location>
    </subcellularLocation>
</comment>
<dbReference type="OMA" id="AIRDMGM"/>
<dbReference type="InterPro" id="IPR050100">
    <property type="entry name" value="TRAFAC_GTPase_members"/>
</dbReference>
<dbReference type="PANTHER" id="PTHR23115">
    <property type="entry name" value="TRANSLATION FACTOR"/>
    <property type="match status" value="1"/>
</dbReference>
<dbReference type="GO" id="GO:0005737">
    <property type="term" value="C:cytoplasm"/>
    <property type="evidence" value="ECO:0007669"/>
    <property type="project" value="UniProtKB-SubCell"/>
</dbReference>
<name>A0A0E0GHL8_ORYNI</name>
<dbReference type="InterPro" id="IPR000795">
    <property type="entry name" value="T_Tr_GTP-bd_dom"/>
</dbReference>
<protein>
    <recommendedName>
        <fullName evidence="4">Elongation factor 1-alpha</fullName>
    </recommendedName>
</protein>
<dbReference type="AlphaFoldDB" id="A0A0E0GHL8"/>
<dbReference type="Proteomes" id="UP000006591">
    <property type="component" value="Chromosome 3"/>
</dbReference>
<keyword evidence="8" id="KW-0251">Elongation factor</keyword>
<evidence type="ECO:0000256" key="1">
    <source>
        <dbReference type="ARBA" id="ARBA00003982"/>
    </source>
</evidence>
<organism evidence="12">
    <name type="scientific">Oryza nivara</name>
    <name type="common">Indian wild rice</name>
    <name type="synonym">Oryza sativa f. spontanea</name>
    <dbReference type="NCBI Taxonomy" id="4536"/>
    <lineage>
        <taxon>Eukaryota</taxon>
        <taxon>Viridiplantae</taxon>
        <taxon>Streptophyta</taxon>
        <taxon>Embryophyta</taxon>
        <taxon>Tracheophyta</taxon>
        <taxon>Spermatophyta</taxon>
        <taxon>Magnoliopsida</taxon>
        <taxon>Liliopsida</taxon>
        <taxon>Poales</taxon>
        <taxon>Poaceae</taxon>
        <taxon>BOP clade</taxon>
        <taxon>Oryzoideae</taxon>
        <taxon>Oryzeae</taxon>
        <taxon>Oryzinae</taxon>
        <taxon>Oryza</taxon>
    </lineage>
</organism>
<keyword evidence="10" id="KW-0342">GTP-binding</keyword>
<reference evidence="12" key="2">
    <citation type="submission" date="2018-04" db="EMBL/GenBank/DDBJ databases">
        <title>OnivRS2 (Oryza nivara Reference Sequence Version 2).</title>
        <authorList>
            <person name="Zhang J."/>
            <person name="Kudrna D."/>
            <person name="Lee S."/>
            <person name="Talag J."/>
            <person name="Rajasekar S."/>
            <person name="Welchert J."/>
            <person name="Hsing Y.-I."/>
            <person name="Wing R.A."/>
        </authorList>
    </citation>
    <scope>NUCLEOTIDE SEQUENCE [LARGE SCALE GENOMIC DNA]</scope>
    <source>
        <strain evidence="12">SL10</strain>
    </source>
</reference>
<dbReference type="Pfam" id="PF22594">
    <property type="entry name" value="GTP-eEF1A_C"/>
    <property type="match status" value="1"/>
</dbReference>
<keyword evidence="6" id="KW-0963">Cytoplasm</keyword>
<dbReference type="Gene3D" id="3.40.50.300">
    <property type="entry name" value="P-loop containing nucleotide triphosphate hydrolases"/>
    <property type="match status" value="1"/>
</dbReference>
<accession>A0A0E0GHL8</accession>
<evidence type="ECO:0000256" key="10">
    <source>
        <dbReference type="ARBA" id="ARBA00023134"/>
    </source>
</evidence>
<evidence type="ECO:0000256" key="7">
    <source>
        <dbReference type="ARBA" id="ARBA00022741"/>
    </source>
</evidence>
<dbReference type="CDD" id="cd01883">
    <property type="entry name" value="EF1_alpha"/>
    <property type="match status" value="1"/>
</dbReference>
<dbReference type="eggNOG" id="KOG0052">
    <property type="taxonomic scope" value="Eukaryota"/>
</dbReference>
<keyword evidence="9" id="KW-0648">Protein biosynthesis</keyword>
<dbReference type="Pfam" id="PF00009">
    <property type="entry name" value="GTP_EFTU"/>
    <property type="match status" value="1"/>
</dbReference>
<dbReference type="SUPFAM" id="SSF52540">
    <property type="entry name" value="P-loop containing nucleoside triphosphate hydrolases"/>
    <property type="match status" value="1"/>
</dbReference>
<evidence type="ECO:0000256" key="8">
    <source>
        <dbReference type="ARBA" id="ARBA00022768"/>
    </source>
</evidence>
<feature type="domain" description="Tr-type G" evidence="11">
    <location>
        <begin position="5"/>
        <end position="230"/>
    </location>
</feature>
<keyword evidence="7" id="KW-0547">Nucleotide-binding</keyword>
<dbReference type="PROSITE" id="PS00301">
    <property type="entry name" value="G_TR_1"/>
    <property type="match status" value="1"/>
</dbReference>
<evidence type="ECO:0000256" key="6">
    <source>
        <dbReference type="ARBA" id="ARBA00022490"/>
    </source>
</evidence>
<dbReference type="GO" id="GO:0003746">
    <property type="term" value="F:translation elongation factor activity"/>
    <property type="evidence" value="ECO:0007669"/>
    <property type="project" value="UniProtKB-KW"/>
</dbReference>
<sequence length="353" mass="39325">MGKEKTHINIVVIGHVDSGKSTTTGHLIYKLGGIDKRVIERFEKEAAEMNKRSFKYAWVLDKLKAERERGITIDIALWKFETTKYYCTVIDAPGHRDFIKNMITGTSQADCAVLIIDSTTGGFEAGISKDGQTREHALLAFTLGVKQMICCCNKMDATTPKYSKARYDEIVKEVSSYLKKVGYNPDKIPFVPISGFEGDNMIERSTNLDWYKGPTLLEALDQINEPKRPSDKPLRLPLQDVYKIGGIGTVPVGRVETGVLKPGMVFAELVTKIDRRSGKELEKEPKFLKNGDAGMVKMIPTKPMVVETFSEYPPLGRFAVRDMRQTVAVGVIKNVEKKDPTGAKVTKAAAKKK</sequence>
<dbReference type="Gene3D" id="2.40.30.10">
    <property type="entry name" value="Translation factors"/>
    <property type="match status" value="1"/>
</dbReference>
<keyword evidence="5" id="KW-0488">Methylation</keyword>
<reference evidence="12" key="1">
    <citation type="submission" date="2015-04" db="UniProtKB">
        <authorList>
            <consortium name="EnsemblPlants"/>
        </authorList>
    </citation>
    <scope>IDENTIFICATION</scope>
    <source>
        <strain evidence="12">SL10</strain>
    </source>
</reference>
<dbReference type="GO" id="GO:0003924">
    <property type="term" value="F:GTPase activity"/>
    <property type="evidence" value="ECO:0007669"/>
    <property type="project" value="InterPro"/>
</dbReference>
<dbReference type="STRING" id="4536.A0A0E0GHL8"/>
<comment type="similarity">
    <text evidence="3">Belongs to the TRAFAC class translation factor GTPase superfamily. Classic translation factor GTPase family. EF-Tu/EF-1A subfamily.</text>
</comment>
<dbReference type="InterPro" id="IPR031157">
    <property type="entry name" value="G_TR_CS"/>
</dbReference>
<evidence type="ECO:0000313" key="13">
    <source>
        <dbReference type="Proteomes" id="UP000006591"/>
    </source>
</evidence>
<dbReference type="InterPro" id="IPR054696">
    <property type="entry name" value="GTP-eEF1A_C"/>
</dbReference>
<dbReference type="SUPFAM" id="SSF50465">
    <property type="entry name" value="EF-Tu/eEF-1alpha/eIF2-gamma C-terminal domain"/>
    <property type="match status" value="1"/>
</dbReference>
<dbReference type="InterPro" id="IPR009001">
    <property type="entry name" value="Transl_elong_EF1A/Init_IF2_C"/>
</dbReference>
<evidence type="ECO:0000256" key="5">
    <source>
        <dbReference type="ARBA" id="ARBA00022481"/>
    </source>
</evidence>
<dbReference type="FunFam" id="3.40.50.300:FF:000255">
    <property type="entry name" value="Elongation factor 1-alpha"/>
    <property type="match status" value="1"/>
</dbReference>
<dbReference type="InterPro" id="IPR027417">
    <property type="entry name" value="P-loop_NTPase"/>
</dbReference>
<dbReference type="PROSITE" id="PS51722">
    <property type="entry name" value="G_TR_2"/>
    <property type="match status" value="1"/>
</dbReference>
<dbReference type="Gramene" id="ONIVA03G05590.1">
    <property type="protein sequence ID" value="ONIVA03G05590.1"/>
    <property type="gene ID" value="ONIVA03G05590"/>
</dbReference>
<evidence type="ECO:0000256" key="9">
    <source>
        <dbReference type="ARBA" id="ARBA00022917"/>
    </source>
</evidence>
<dbReference type="FunFam" id="2.40.30.10:FF:000005">
    <property type="entry name" value="Elongation factor 1-alpha"/>
    <property type="match status" value="1"/>
</dbReference>
<evidence type="ECO:0000256" key="4">
    <source>
        <dbReference type="ARBA" id="ARBA00013870"/>
    </source>
</evidence>
<dbReference type="PRINTS" id="PR00315">
    <property type="entry name" value="ELONGATNFCT"/>
</dbReference>
<proteinExistence type="inferred from homology"/>
<evidence type="ECO:0000259" key="11">
    <source>
        <dbReference type="PROSITE" id="PS51722"/>
    </source>
</evidence>
<evidence type="ECO:0000256" key="2">
    <source>
        <dbReference type="ARBA" id="ARBA00004496"/>
    </source>
</evidence>